<evidence type="ECO:0000256" key="1">
    <source>
        <dbReference type="ARBA" id="ARBA00022737"/>
    </source>
</evidence>
<dbReference type="STRING" id="2880.D8LNR3"/>
<dbReference type="InterPro" id="IPR002110">
    <property type="entry name" value="Ankyrin_rpt"/>
</dbReference>
<dbReference type="PROSITE" id="PS50088">
    <property type="entry name" value="ANK_REPEAT"/>
    <property type="match status" value="3"/>
</dbReference>
<feature type="repeat" description="ANK" evidence="3">
    <location>
        <begin position="194"/>
        <end position="226"/>
    </location>
</feature>
<dbReference type="PANTHER" id="PTHR24198:SF165">
    <property type="entry name" value="ANKYRIN REPEAT-CONTAINING PROTEIN-RELATED"/>
    <property type="match status" value="1"/>
</dbReference>
<reference evidence="4 5" key="1">
    <citation type="journal article" date="2010" name="Nature">
        <title>The Ectocarpus genome and the independent evolution of multicellularity in brown algae.</title>
        <authorList>
            <person name="Cock J.M."/>
            <person name="Sterck L."/>
            <person name="Rouze P."/>
            <person name="Scornet D."/>
            <person name="Allen A.E."/>
            <person name="Amoutzias G."/>
            <person name="Anthouard V."/>
            <person name="Artiguenave F."/>
            <person name="Aury J.M."/>
            <person name="Badger J.H."/>
            <person name="Beszteri B."/>
            <person name="Billiau K."/>
            <person name="Bonnet E."/>
            <person name="Bothwell J.H."/>
            <person name="Bowler C."/>
            <person name="Boyen C."/>
            <person name="Brownlee C."/>
            <person name="Carrano C.J."/>
            <person name="Charrier B."/>
            <person name="Cho G.Y."/>
            <person name="Coelho S.M."/>
            <person name="Collen J."/>
            <person name="Corre E."/>
            <person name="Da Silva C."/>
            <person name="Delage L."/>
            <person name="Delaroque N."/>
            <person name="Dittami S.M."/>
            <person name="Doulbeau S."/>
            <person name="Elias M."/>
            <person name="Farnham G."/>
            <person name="Gachon C.M."/>
            <person name="Gschloessl B."/>
            <person name="Heesch S."/>
            <person name="Jabbari K."/>
            <person name="Jubin C."/>
            <person name="Kawai H."/>
            <person name="Kimura K."/>
            <person name="Kloareg B."/>
            <person name="Kupper F.C."/>
            <person name="Lang D."/>
            <person name="Le Bail A."/>
            <person name="Leblanc C."/>
            <person name="Lerouge P."/>
            <person name="Lohr M."/>
            <person name="Lopez P.J."/>
            <person name="Martens C."/>
            <person name="Maumus F."/>
            <person name="Michel G."/>
            <person name="Miranda-Saavedra D."/>
            <person name="Morales J."/>
            <person name="Moreau H."/>
            <person name="Motomura T."/>
            <person name="Nagasato C."/>
            <person name="Napoli C.A."/>
            <person name="Nelson D.R."/>
            <person name="Nyvall-Collen P."/>
            <person name="Peters A.F."/>
            <person name="Pommier C."/>
            <person name="Potin P."/>
            <person name="Poulain J."/>
            <person name="Quesneville H."/>
            <person name="Read B."/>
            <person name="Rensing S.A."/>
            <person name="Ritter A."/>
            <person name="Rousvoal S."/>
            <person name="Samanta M."/>
            <person name="Samson G."/>
            <person name="Schroeder D.C."/>
            <person name="Segurens B."/>
            <person name="Strittmatter M."/>
            <person name="Tonon T."/>
            <person name="Tregear J.W."/>
            <person name="Valentin K."/>
            <person name="von Dassow P."/>
            <person name="Yamagishi T."/>
            <person name="Van de Peer Y."/>
            <person name="Wincker P."/>
        </authorList>
    </citation>
    <scope>NUCLEOTIDE SEQUENCE [LARGE SCALE GENOMIC DNA]</scope>
    <source>
        <strain evidence="5">Ec32 / CCAP1310/4</strain>
    </source>
</reference>
<dbReference type="EMBL" id="FN649760">
    <property type="protein sequence ID" value="CBN78273.1"/>
    <property type="molecule type" value="Genomic_DNA"/>
</dbReference>
<dbReference type="Pfam" id="PF00023">
    <property type="entry name" value="Ank"/>
    <property type="match status" value="1"/>
</dbReference>
<keyword evidence="2 3" id="KW-0040">ANK repeat</keyword>
<dbReference type="PROSITE" id="PS50297">
    <property type="entry name" value="ANK_REP_REGION"/>
    <property type="match status" value="2"/>
</dbReference>
<organism evidence="4 5">
    <name type="scientific">Ectocarpus siliculosus</name>
    <name type="common">Brown alga</name>
    <name type="synonym">Conferva siliculosa</name>
    <dbReference type="NCBI Taxonomy" id="2880"/>
    <lineage>
        <taxon>Eukaryota</taxon>
        <taxon>Sar</taxon>
        <taxon>Stramenopiles</taxon>
        <taxon>Ochrophyta</taxon>
        <taxon>PX clade</taxon>
        <taxon>Phaeophyceae</taxon>
        <taxon>Ectocarpales</taxon>
        <taxon>Ectocarpaceae</taxon>
        <taxon>Ectocarpus</taxon>
    </lineage>
</organism>
<feature type="repeat" description="ANK" evidence="3">
    <location>
        <begin position="132"/>
        <end position="159"/>
    </location>
</feature>
<name>D8LNR3_ECTSI</name>
<sequence>MRDPEKREEELMATCAYARGAGGATTAGYQARAAAPGSCPCESHCCHPNLSPKASDSPPALVVLLEYIHARTSGSPAALVALLEAAAAGSDMLLPVAIGSSKGQQPGRNYLPLPAARGATAAAGGVPPEFLLPLAVKNNYLECVRELLRLGANVEAVDEIGLTPLLVATRAGNVSAIGVLIDLGSADVNSRGQTVWTALHFAAHGGDPATIEALVTRGAELSARTTLKGKSPLHIAAGHAQTRAVQELVLRWGADETQLDGRGRSASDIVGVLKNVFDRGAGHAEEVERIKGCRCRTAGGRECGRKARGATGVCAGRDGHVS</sequence>
<proteinExistence type="predicted"/>
<keyword evidence="1" id="KW-0677">Repeat</keyword>
<evidence type="ECO:0000256" key="3">
    <source>
        <dbReference type="PROSITE-ProRule" id="PRU00023"/>
    </source>
</evidence>
<dbReference type="InParanoid" id="D8LNR3"/>
<dbReference type="Gene3D" id="1.25.40.20">
    <property type="entry name" value="Ankyrin repeat-containing domain"/>
    <property type="match status" value="1"/>
</dbReference>
<dbReference type="PANTHER" id="PTHR24198">
    <property type="entry name" value="ANKYRIN REPEAT AND PROTEIN KINASE DOMAIN-CONTAINING PROTEIN"/>
    <property type="match status" value="1"/>
</dbReference>
<dbReference type="SMART" id="SM00248">
    <property type="entry name" value="ANK"/>
    <property type="match status" value="4"/>
</dbReference>
<evidence type="ECO:0000313" key="5">
    <source>
        <dbReference type="Proteomes" id="UP000002630"/>
    </source>
</evidence>
<dbReference type="eggNOG" id="KOG4177">
    <property type="taxonomic scope" value="Eukaryota"/>
</dbReference>
<dbReference type="SUPFAM" id="SSF48403">
    <property type="entry name" value="Ankyrin repeat"/>
    <property type="match status" value="1"/>
</dbReference>
<keyword evidence="5" id="KW-1185">Reference proteome</keyword>
<dbReference type="OrthoDB" id="20872at2759"/>
<dbReference type="Proteomes" id="UP000002630">
    <property type="component" value="Unassembled WGS sequence"/>
</dbReference>
<dbReference type="AlphaFoldDB" id="D8LNR3"/>
<dbReference type="InterPro" id="IPR036770">
    <property type="entry name" value="Ankyrin_rpt-contain_sf"/>
</dbReference>
<feature type="repeat" description="ANK" evidence="3">
    <location>
        <begin position="228"/>
        <end position="261"/>
    </location>
</feature>
<evidence type="ECO:0000256" key="2">
    <source>
        <dbReference type="ARBA" id="ARBA00023043"/>
    </source>
</evidence>
<dbReference type="Pfam" id="PF12796">
    <property type="entry name" value="Ank_2"/>
    <property type="match status" value="1"/>
</dbReference>
<accession>D8LNR3</accession>
<protein>
    <submittedName>
        <fullName evidence="4">Ankyrin repeat domain protein</fullName>
    </submittedName>
</protein>
<evidence type="ECO:0000313" key="4">
    <source>
        <dbReference type="EMBL" id="CBN78273.1"/>
    </source>
</evidence>
<gene>
    <name evidence="4" type="ORF">Esi_0005_0147</name>
</gene>